<reference evidence="1 2" key="1">
    <citation type="submission" date="2020-07" db="EMBL/GenBank/DDBJ databases">
        <title>Metarhizium humberi genome.</title>
        <authorList>
            <person name="Lysoe E."/>
        </authorList>
    </citation>
    <scope>NUCLEOTIDE SEQUENCE [LARGE SCALE GENOMIC DNA]</scope>
    <source>
        <strain evidence="1 2">ESALQ1638</strain>
    </source>
</reference>
<accession>A0A9P8M5S9</accession>
<organism evidence="1 2">
    <name type="scientific">Metarhizium humberi</name>
    <dbReference type="NCBI Taxonomy" id="2596975"/>
    <lineage>
        <taxon>Eukaryota</taxon>
        <taxon>Fungi</taxon>
        <taxon>Dikarya</taxon>
        <taxon>Ascomycota</taxon>
        <taxon>Pezizomycotina</taxon>
        <taxon>Sordariomycetes</taxon>
        <taxon>Hypocreomycetidae</taxon>
        <taxon>Hypocreales</taxon>
        <taxon>Clavicipitaceae</taxon>
        <taxon>Metarhizium</taxon>
    </lineage>
</organism>
<protein>
    <submittedName>
        <fullName evidence="1">Uncharacterized protein</fullName>
    </submittedName>
</protein>
<sequence length="122" mass="12461">MCAFGTIQVPLAGTAPRASECLNGIGTGVGEQLRGKTGHTAGLDGISIGPRPQPALRNLDGKLILSGSGSGSGPALLPPVDIERHQVADVVCGNDLCHEHDARPVDKVLGLSLLVRSPQAKL</sequence>
<gene>
    <name evidence="1" type="ORF">MHUMG1_07449</name>
</gene>
<dbReference type="AlphaFoldDB" id="A0A9P8M5S9"/>
<keyword evidence="2" id="KW-1185">Reference proteome</keyword>
<proteinExistence type="predicted"/>
<evidence type="ECO:0000313" key="2">
    <source>
        <dbReference type="Proteomes" id="UP000764110"/>
    </source>
</evidence>
<comment type="caution">
    <text evidence="1">The sequence shown here is derived from an EMBL/GenBank/DDBJ whole genome shotgun (WGS) entry which is preliminary data.</text>
</comment>
<dbReference type="EMBL" id="JACEFI010000015">
    <property type="protein sequence ID" value="KAH0594615.1"/>
    <property type="molecule type" value="Genomic_DNA"/>
</dbReference>
<evidence type="ECO:0000313" key="1">
    <source>
        <dbReference type="EMBL" id="KAH0594615.1"/>
    </source>
</evidence>
<name>A0A9P8M5S9_9HYPO</name>
<dbReference type="Proteomes" id="UP000764110">
    <property type="component" value="Unassembled WGS sequence"/>
</dbReference>